<sequence length="52" mass="5607">MSGCGNTSCDCSGTCECAQGSCTCGSCMHHILYPTLPNHTQAPRIRKYLQLQ</sequence>
<organism evidence="1 2">
    <name type="scientific">Ophiobolus disseminans</name>
    <dbReference type="NCBI Taxonomy" id="1469910"/>
    <lineage>
        <taxon>Eukaryota</taxon>
        <taxon>Fungi</taxon>
        <taxon>Dikarya</taxon>
        <taxon>Ascomycota</taxon>
        <taxon>Pezizomycotina</taxon>
        <taxon>Dothideomycetes</taxon>
        <taxon>Pleosporomycetidae</taxon>
        <taxon>Pleosporales</taxon>
        <taxon>Pleosporineae</taxon>
        <taxon>Phaeosphaeriaceae</taxon>
        <taxon>Ophiobolus</taxon>
    </lineage>
</organism>
<dbReference type="Proteomes" id="UP000799424">
    <property type="component" value="Unassembled WGS sequence"/>
</dbReference>
<name>A0A6A6ZVN8_9PLEO</name>
<reference evidence="1" key="1">
    <citation type="journal article" date="2020" name="Stud. Mycol.">
        <title>101 Dothideomycetes genomes: a test case for predicting lifestyles and emergence of pathogens.</title>
        <authorList>
            <person name="Haridas S."/>
            <person name="Albert R."/>
            <person name="Binder M."/>
            <person name="Bloem J."/>
            <person name="Labutti K."/>
            <person name="Salamov A."/>
            <person name="Andreopoulos B."/>
            <person name="Baker S."/>
            <person name="Barry K."/>
            <person name="Bills G."/>
            <person name="Bluhm B."/>
            <person name="Cannon C."/>
            <person name="Castanera R."/>
            <person name="Culley D."/>
            <person name="Daum C."/>
            <person name="Ezra D."/>
            <person name="Gonzalez J."/>
            <person name="Henrissat B."/>
            <person name="Kuo A."/>
            <person name="Liang C."/>
            <person name="Lipzen A."/>
            <person name="Lutzoni F."/>
            <person name="Magnuson J."/>
            <person name="Mondo S."/>
            <person name="Nolan M."/>
            <person name="Ohm R."/>
            <person name="Pangilinan J."/>
            <person name="Park H.-J."/>
            <person name="Ramirez L."/>
            <person name="Alfaro M."/>
            <person name="Sun H."/>
            <person name="Tritt A."/>
            <person name="Yoshinaga Y."/>
            <person name="Zwiers L.-H."/>
            <person name="Turgeon B."/>
            <person name="Goodwin S."/>
            <person name="Spatafora J."/>
            <person name="Crous P."/>
            <person name="Grigoriev I."/>
        </authorList>
    </citation>
    <scope>NUCLEOTIDE SEQUENCE</scope>
    <source>
        <strain evidence="1">CBS 113818</strain>
    </source>
</reference>
<protein>
    <recommendedName>
        <fullName evidence="3">Metallothionein</fullName>
    </recommendedName>
</protein>
<evidence type="ECO:0000313" key="1">
    <source>
        <dbReference type="EMBL" id="KAF2824798.1"/>
    </source>
</evidence>
<evidence type="ECO:0008006" key="3">
    <source>
        <dbReference type="Google" id="ProtNLM"/>
    </source>
</evidence>
<evidence type="ECO:0000313" key="2">
    <source>
        <dbReference type="Proteomes" id="UP000799424"/>
    </source>
</evidence>
<dbReference type="AlphaFoldDB" id="A0A6A6ZVN8"/>
<dbReference type="EMBL" id="MU006229">
    <property type="protein sequence ID" value="KAF2824798.1"/>
    <property type="molecule type" value="Genomic_DNA"/>
</dbReference>
<accession>A0A6A6ZVN8</accession>
<keyword evidence="2" id="KW-1185">Reference proteome</keyword>
<gene>
    <name evidence="1" type="ORF">CC86DRAFT_296230</name>
</gene>
<proteinExistence type="predicted"/>